<protein>
    <submittedName>
        <fullName evidence="2">Uncharacterized protein</fullName>
    </submittedName>
</protein>
<feature type="region of interest" description="Disordered" evidence="1">
    <location>
        <begin position="1"/>
        <end position="94"/>
    </location>
</feature>
<reference evidence="3" key="1">
    <citation type="journal article" date="2023" name="Commun. Biol.">
        <title>Genome analysis of Parmales, the sister group of diatoms, reveals the evolutionary specialization of diatoms from phago-mixotrophs to photoautotrophs.</title>
        <authorList>
            <person name="Ban H."/>
            <person name="Sato S."/>
            <person name="Yoshikawa S."/>
            <person name="Yamada K."/>
            <person name="Nakamura Y."/>
            <person name="Ichinomiya M."/>
            <person name="Sato N."/>
            <person name="Blanc-Mathieu R."/>
            <person name="Endo H."/>
            <person name="Kuwata A."/>
            <person name="Ogata H."/>
        </authorList>
    </citation>
    <scope>NUCLEOTIDE SEQUENCE [LARGE SCALE GENOMIC DNA]</scope>
    <source>
        <strain evidence="3">NIES 3700</strain>
    </source>
</reference>
<evidence type="ECO:0000313" key="3">
    <source>
        <dbReference type="Proteomes" id="UP001165122"/>
    </source>
</evidence>
<sequence length="325" mass="35403">MKLKTMPQTENVAPSSANKMDKTMDIGEMKKAMPLGNSPLMNGKSNKSSKSKGSKRKAESKKESKSKSSKTSKAAKQPSSSSSSSSFAYPSTAMPPPSLVKSVYEVQGESGKVKIDQVIASICQNENSELKAFQAAVQKTGDESAKDAIQRARVAVKDIEQKALSALKNARSEFEETEKAAKSNNPTNKALWAETATLMNQVSLLKAEEKQWLAQLDTITRREQNLANITLEEQANLPEDLEVNPTAHTLITSILPSCNGKIQKSVEDMTLCADRVALVLKGVNKLVEEADSVKRDIYEGYVGSGRMFQGYDIEDPKRIIGGLLK</sequence>
<feature type="compositionally biased region" description="Basic and acidic residues" evidence="1">
    <location>
        <begin position="19"/>
        <end position="31"/>
    </location>
</feature>
<dbReference type="EMBL" id="BRXW01000225">
    <property type="protein sequence ID" value="GMI15165.1"/>
    <property type="molecule type" value="Genomic_DNA"/>
</dbReference>
<name>A0A9W7FNB8_9STRA</name>
<dbReference type="OrthoDB" id="191558at2759"/>
<dbReference type="AlphaFoldDB" id="A0A9W7FNB8"/>
<feature type="compositionally biased region" description="Low complexity" evidence="1">
    <location>
        <begin position="69"/>
        <end position="86"/>
    </location>
</feature>
<organism evidence="2 3">
    <name type="scientific">Triparma laevis f. longispina</name>
    <dbReference type="NCBI Taxonomy" id="1714387"/>
    <lineage>
        <taxon>Eukaryota</taxon>
        <taxon>Sar</taxon>
        <taxon>Stramenopiles</taxon>
        <taxon>Ochrophyta</taxon>
        <taxon>Bolidophyceae</taxon>
        <taxon>Parmales</taxon>
        <taxon>Triparmaceae</taxon>
        <taxon>Triparma</taxon>
    </lineage>
</organism>
<feature type="compositionally biased region" description="Polar residues" evidence="1">
    <location>
        <begin position="1"/>
        <end position="18"/>
    </location>
</feature>
<keyword evidence="3" id="KW-1185">Reference proteome</keyword>
<dbReference type="Proteomes" id="UP001165122">
    <property type="component" value="Unassembled WGS sequence"/>
</dbReference>
<feature type="compositionally biased region" description="Basic and acidic residues" evidence="1">
    <location>
        <begin position="56"/>
        <end position="66"/>
    </location>
</feature>
<comment type="caution">
    <text evidence="2">The sequence shown here is derived from an EMBL/GenBank/DDBJ whole genome shotgun (WGS) entry which is preliminary data.</text>
</comment>
<proteinExistence type="predicted"/>
<gene>
    <name evidence="2" type="ORF">TrLO_g12236</name>
</gene>
<evidence type="ECO:0000313" key="2">
    <source>
        <dbReference type="EMBL" id="GMI15165.1"/>
    </source>
</evidence>
<accession>A0A9W7FNB8</accession>
<evidence type="ECO:0000256" key="1">
    <source>
        <dbReference type="SAM" id="MobiDB-lite"/>
    </source>
</evidence>